<organism evidence="7 8">
    <name type="scientific">Phaseolus coccineus</name>
    <name type="common">Scarlet runner bean</name>
    <name type="synonym">Phaseolus multiflorus</name>
    <dbReference type="NCBI Taxonomy" id="3886"/>
    <lineage>
        <taxon>Eukaryota</taxon>
        <taxon>Viridiplantae</taxon>
        <taxon>Streptophyta</taxon>
        <taxon>Embryophyta</taxon>
        <taxon>Tracheophyta</taxon>
        <taxon>Spermatophyta</taxon>
        <taxon>Magnoliopsida</taxon>
        <taxon>eudicotyledons</taxon>
        <taxon>Gunneridae</taxon>
        <taxon>Pentapetalae</taxon>
        <taxon>rosids</taxon>
        <taxon>fabids</taxon>
        <taxon>Fabales</taxon>
        <taxon>Fabaceae</taxon>
        <taxon>Papilionoideae</taxon>
        <taxon>50 kb inversion clade</taxon>
        <taxon>NPAAA clade</taxon>
        <taxon>indigoferoid/millettioid clade</taxon>
        <taxon>Phaseoleae</taxon>
        <taxon>Phaseolus</taxon>
    </lineage>
</organism>
<dbReference type="InterPro" id="IPR005175">
    <property type="entry name" value="PPC_dom"/>
</dbReference>
<gene>
    <name evidence="7" type="ORF">VNO80_30442</name>
</gene>
<feature type="compositionally biased region" description="Polar residues" evidence="5">
    <location>
        <begin position="196"/>
        <end position="212"/>
    </location>
</feature>
<evidence type="ECO:0000256" key="5">
    <source>
        <dbReference type="SAM" id="MobiDB-lite"/>
    </source>
</evidence>
<feature type="region of interest" description="Disordered" evidence="5">
    <location>
        <begin position="1"/>
        <end position="29"/>
    </location>
</feature>
<keyword evidence="3" id="KW-0804">Transcription</keyword>
<dbReference type="InterPro" id="IPR014476">
    <property type="entry name" value="AHL15-29"/>
</dbReference>
<sequence length="212" mass="22986">MTPSARRSSGKIHGSKNKSRSNSLPMTQSTESSVNVFTFNVAPNSDVMECIFDIANRDQVSVTVISASGRINNVTLQSSTCGAPNFVLYGPFTLISLTGSYLYNNHYTLHPGATPPLPLSFGINLSTNGGKVFCGIVGGSIIARENVKITVSTYRNPNVLKYTAEGQDESDNHNDDNENDTSNNKKYKNNPSNHSGNSNFMNFNQTSFRVCG</sequence>
<reference evidence="7 8" key="1">
    <citation type="submission" date="2024-01" db="EMBL/GenBank/DDBJ databases">
        <title>The genomes of 5 underutilized Papilionoideae crops provide insights into root nodulation and disease resistanc.</title>
        <authorList>
            <person name="Jiang F."/>
        </authorList>
    </citation>
    <scope>NUCLEOTIDE SEQUENCE [LARGE SCALE GENOMIC DNA]</scope>
    <source>
        <strain evidence="7">JINMINGXINNONG_FW02</strain>
        <tissue evidence="7">Leaves</tissue>
    </source>
</reference>
<dbReference type="Gene3D" id="3.30.1330.80">
    <property type="entry name" value="Hypothetical protein, similar to alpha- acetolactate decarboxylase, domain 2"/>
    <property type="match status" value="1"/>
</dbReference>
<protein>
    <recommendedName>
        <fullName evidence="6">PPC domain-containing protein</fullName>
    </recommendedName>
</protein>
<dbReference type="GO" id="GO:0005634">
    <property type="term" value="C:nucleus"/>
    <property type="evidence" value="ECO:0007669"/>
    <property type="project" value="TreeGrafter"/>
</dbReference>
<feature type="domain" description="PPC" evidence="6">
    <location>
        <begin position="31"/>
        <end position="179"/>
    </location>
</feature>
<proteinExistence type="predicted"/>
<evidence type="ECO:0000256" key="3">
    <source>
        <dbReference type="ARBA" id="ARBA00023163"/>
    </source>
</evidence>
<keyword evidence="4" id="KW-0539">Nucleus</keyword>
<evidence type="ECO:0000256" key="2">
    <source>
        <dbReference type="ARBA" id="ARBA00023125"/>
    </source>
</evidence>
<keyword evidence="1" id="KW-0805">Transcription regulation</keyword>
<dbReference type="Proteomes" id="UP001374584">
    <property type="component" value="Unassembled WGS sequence"/>
</dbReference>
<keyword evidence="8" id="KW-1185">Reference proteome</keyword>
<dbReference type="PANTHER" id="PTHR31100">
    <property type="entry name" value="AT-HOOK MOTIF NUCLEAR-LOCALIZED PROTEIN 15"/>
    <property type="match status" value="1"/>
</dbReference>
<evidence type="ECO:0000256" key="1">
    <source>
        <dbReference type="ARBA" id="ARBA00023015"/>
    </source>
</evidence>
<evidence type="ECO:0000313" key="8">
    <source>
        <dbReference type="Proteomes" id="UP001374584"/>
    </source>
</evidence>
<dbReference type="PANTHER" id="PTHR31100:SF63">
    <property type="entry name" value="AT-HOOK MOTIF NUCLEAR-LOCALIZED PROTEIN"/>
    <property type="match status" value="1"/>
</dbReference>
<dbReference type="AlphaFoldDB" id="A0AAN9QDG4"/>
<dbReference type="GO" id="GO:0003680">
    <property type="term" value="F:minor groove of adenine-thymine-rich DNA binding"/>
    <property type="evidence" value="ECO:0007669"/>
    <property type="project" value="InterPro"/>
</dbReference>
<name>A0AAN9QDG4_PHACN</name>
<dbReference type="GO" id="GO:0003700">
    <property type="term" value="F:DNA-binding transcription factor activity"/>
    <property type="evidence" value="ECO:0007669"/>
    <property type="project" value="TreeGrafter"/>
</dbReference>
<dbReference type="CDD" id="cd11378">
    <property type="entry name" value="DUF296"/>
    <property type="match status" value="1"/>
</dbReference>
<evidence type="ECO:0000256" key="4">
    <source>
        <dbReference type="ARBA" id="ARBA00023242"/>
    </source>
</evidence>
<dbReference type="PROSITE" id="PS51742">
    <property type="entry name" value="PPC"/>
    <property type="match status" value="1"/>
</dbReference>
<dbReference type="Pfam" id="PF03479">
    <property type="entry name" value="PCC"/>
    <property type="match status" value="1"/>
</dbReference>
<feature type="compositionally biased region" description="Basic residues" evidence="5">
    <location>
        <begin position="8"/>
        <end position="19"/>
    </location>
</feature>
<dbReference type="SUPFAM" id="SSF117856">
    <property type="entry name" value="AF0104/ALDC/Ptd012-like"/>
    <property type="match status" value="1"/>
</dbReference>
<dbReference type="EMBL" id="JAYMYR010000011">
    <property type="protein sequence ID" value="KAK7333665.1"/>
    <property type="molecule type" value="Genomic_DNA"/>
</dbReference>
<feature type="compositionally biased region" description="Polar residues" evidence="5">
    <location>
        <begin position="20"/>
        <end position="29"/>
    </location>
</feature>
<keyword evidence="2" id="KW-0238">DNA-binding</keyword>
<evidence type="ECO:0000259" key="6">
    <source>
        <dbReference type="PROSITE" id="PS51742"/>
    </source>
</evidence>
<feature type="region of interest" description="Disordered" evidence="5">
    <location>
        <begin position="164"/>
        <end position="212"/>
    </location>
</feature>
<evidence type="ECO:0000313" key="7">
    <source>
        <dbReference type="EMBL" id="KAK7333665.1"/>
    </source>
</evidence>
<comment type="caution">
    <text evidence="7">The sequence shown here is derived from an EMBL/GenBank/DDBJ whole genome shotgun (WGS) entry which is preliminary data.</text>
</comment>
<accession>A0AAN9QDG4</accession>
<feature type="compositionally biased region" description="Low complexity" evidence="5">
    <location>
        <begin position="180"/>
        <end position="195"/>
    </location>
</feature>